<evidence type="ECO:0000259" key="17">
    <source>
        <dbReference type="Pfam" id="PF00593"/>
    </source>
</evidence>
<name>A0ABN6PIN8_9BURK</name>
<gene>
    <name evidence="19" type="primary">fhuA</name>
    <name evidence="19" type="ORF">CATMQ487_18740</name>
</gene>
<dbReference type="InterPro" id="IPR039426">
    <property type="entry name" value="TonB-dep_rcpt-like"/>
</dbReference>
<accession>A0ABN6PIN8</accession>
<keyword evidence="12 19" id="KW-0675">Receptor</keyword>
<sequence>MVAAQAAASLDQVVVTGSRFSDDPRGLPFGVSVITAQDIRRSGAGTVNEAVMKLLGVPGRLDLYGGGEYALDLRGFGSTSDSNMVIVVDGLRLSEGDLGGTRLAGIPIDTVERIEVLRGSGAVLYGEGATGGVVIITTKAGRGAQRRNTAQVYAAAGSHATRELRAGATLVAGDFSVDVAGNRRLSDGHRDNGESATRGGSVAAQWATDGLRIVLRHGEDRLNAGLPGALSTAQYDSDPSQTEHPNDWVRIINRRNSLQADWRLGDWEFGFDAGQRAKQVRSLSTYFGSASSYDYDVAADQVGARARYSATLGGLRNSLAGGVDLSHWDRDVAGTYGSSARQTNRAVYLRDDLTLEGGTRLSAGLRREAIQKTHSGVTAALEDTLQAWELGLVQPLAAQWQAYGRLGRSFRLANADEFSYTSGTPLRPQMSRDVELGARWRAERDRADLRLYRNSLRDEIGYDPSANGGWGANVNYDPTRRQGIELEGSHALTPALELRATAAWRQATFVGGAYDGKDVPLVNAGSASLGAQWQALPGHRLGATLVYASSRHPDLANSCSMPSVTTLDLRWAWELPVVELSVAVGNATDRKFYTQAYACANGLPTSIYPEPGRSVTAAARLNF</sequence>
<evidence type="ECO:0000256" key="15">
    <source>
        <dbReference type="PROSITE-ProRule" id="PRU10144"/>
    </source>
</evidence>
<comment type="similarity">
    <text evidence="2 14 16">Belongs to the TonB-dependent receptor family.</text>
</comment>
<keyword evidence="9" id="KW-0406">Ion transport</keyword>
<dbReference type="InterPro" id="IPR000531">
    <property type="entry name" value="Beta-barrel_TonB"/>
</dbReference>
<evidence type="ECO:0000256" key="6">
    <source>
        <dbReference type="ARBA" id="ARBA00022692"/>
    </source>
</evidence>
<dbReference type="InterPro" id="IPR012910">
    <property type="entry name" value="Plug_dom"/>
</dbReference>
<evidence type="ECO:0000313" key="19">
    <source>
        <dbReference type="EMBL" id="BDI04904.1"/>
    </source>
</evidence>
<evidence type="ECO:0000256" key="1">
    <source>
        <dbReference type="ARBA" id="ARBA00004571"/>
    </source>
</evidence>
<reference evidence="19" key="1">
    <citation type="submission" date="2022-04" db="EMBL/GenBank/DDBJ databases">
        <title>Whole genome sequence of Sphaerotilus sp. FB-5.</title>
        <authorList>
            <person name="Takeda M."/>
            <person name="Narihara S."/>
            <person name="Akimoto M."/>
            <person name="Akimoto R."/>
            <person name="Nishiyashiki S."/>
            <person name="Murakami T."/>
        </authorList>
    </citation>
    <scope>NUCLEOTIDE SEQUENCE</scope>
    <source>
        <strain evidence="19">FB-5</strain>
    </source>
</reference>
<evidence type="ECO:0000256" key="8">
    <source>
        <dbReference type="ARBA" id="ARBA00023004"/>
    </source>
</evidence>
<evidence type="ECO:0000256" key="2">
    <source>
        <dbReference type="ARBA" id="ARBA00009810"/>
    </source>
</evidence>
<protein>
    <submittedName>
        <fullName evidence="19">TonB-dependent receptor</fullName>
    </submittedName>
</protein>
<dbReference type="EMBL" id="AP025730">
    <property type="protein sequence ID" value="BDI04904.1"/>
    <property type="molecule type" value="Genomic_DNA"/>
</dbReference>
<feature type="short sequence motif" description="TonB C-terminal box" evidence="15">
    <location>
        <begin position="606"/>
        <end position="623"/>
    </location>
</feature>
<keyword evidence="8" id="KW-0408">Iron</keyword>
<dbReference type="InterPro" id="IPR036942">
    <property type="entry name" value="Beta-barrel_TonB_sf"/>
</dbReference>
<dbReference type="PANTHER" id="PTHR32552">
    <property type="entry name" value="FERRICHROME IRON RECEPTOR-RELATED"/>
    <property type="match status" value="1"/>
</dbReference>
<evidence type="ECO:0000256" key="3">
    <source>
        <dbReference type="ARBA" id="ARBA00022448"/>
    </source>
</evidence>
<dbReference type="PANTHER" id="PTHR32552:SF89">
    <property type="entry name" value="CATECHOLATE SIDEROPHORE RECEPTOR FIU"/>
    <property type="match status" value="1"/>
</dbReference>
<organism evidence="19 20">
    <name type="scientific">Sphaerotilus microaerophilus</name>
    <dbReference type="NCBI Taxonomy" id="2914710"/>
    <lineage>
        <taxon>Bacteria</taxon>
        <taxon>Pseudomonadati</taxon>
        <taxon>Pseudomonadota</taxon>
        <taxon>Betaproteobacteria</taxon>
        <taxon>Burkholderiales</taxon>
        <taxon>Sphaerotilaceae</taxon>
        <taxon>Sphaerotilus</taxon>
    </lineage>
</organism>
<keyword evidence="3 14" id="KW-0813">Transport</keyword>
<evidence type="ECO:0000256" key="5">
    <source>
        <dbReference type="ARBA" id="ARBA00022496"/>
    </source>
</evidence>
<dbReference type="Gene3D" id="2.170.130.10">
    <property type="entry name" value="TonB-dependent receptor, plug domain"/>
    <property type="match status" value="1"/>
</dbReference>
<keyword evidence="11 14" id="KW-0472">Membrane</keyword>
<evidence type="ECO:0000256" key="12">
    <source>
        <dbReference type="ARBA" id="ARBA00023170"/>
    </source>
</evidence>
<evidence type="ECO:0000259" key="18">
    <source>
        <dbReference type="Pfam" id="PF07715"/>
    </source>
</evidence>
<evidence type="ECO:0000256" key="11">
    <source>
        <dbReference type="ARBA" id="ARBA00023136"/>
    </source>
</evidence>
<evidence type="ECO:0000256" key="7">
    <source>
        <dbReference type="ARBA" id="ARBA00022729"/>
    </source>
</evidence>
<dbReference type="Proteomes" id="UP001057498">
    <property type="component" value="Chromosome"/>
</dbReference>
<evidence type="ECO:0000256" key="16">
    <source>
        <dbReference type="RuleBase" id="RU003357"/>
    </source>
</evidence>
<feature type="domain" description="TonB-dependent receptor-like beta-barrel" evidence="17">
    <location>
        <begin position="228"/>
        <end position="586"/>
    </location>
</feature>
<evidence type="ECO:0000256" key="13">
    <source>
        <dbReference type="ARBA" id="ARBA00023237"/>
    </source>
</evidence>
<evidence type="ECO:0000256" key="14">
    <source>
        <dbReference type="PROSITE-ProRule" id="PRU01360"/>
    </source>
</evidence>
<dbReference type="PROSITE" id="PS01156">
    <property type="entry name" value="TONB_DEPENDENT_REC_2"/>
    <property type="match status" value="1"/>
</dbReference>
<evidence type="ECO:0000256" key="10">
    <source>
        <dbReference type="ARBA" id="ARBA00023077"/>
    </source>
</evidence>
<keyword evidence="4 14" id="KW-1134">Transmembrane beta strand</keyword>
<evidence type="ECO:0000256" key="9">
    <source>
        <dbReference type="ARBA" id="ARBA00023065"/>
    </source>
</evidence>
<keyword evidence="6 14" id="KW-0812">Transmembrane</keyword>
<dbReference type="Pfam" id="PF07715">
    <property type="entry name" value="Plug"/>
    <property type="match status" value="1"/>
</dbReference>
<dbReference type="SUPFAM" id="SSF56935">
    <property type="entry name" value="Porins"/>
    <property type="match status" value="1"/>
</dbReference>
<comment type="subcellular location">
    <subcellularLocation>
        <location evidence="1 14">Cell outer membrane</location>
        <topology evidence="1 14">Multi-pass membrane protein</topology>
    </subcellularLocation>
</comment>
<dbReference type="InterPro" id="IPR037066">
    <property type="entry name" value="Plug_dom_sf"/>
</dbReference>
<dbReference type="CDD" id="cd01347">
    <property type="entry name" value="ligand_gated_channel"/>
    <property type="match status" value="1"/>
</dbReference>
<dbReference type="PROSITE" id="PS52016">
    <property type="entry name" value="TONB_DEPENDENT_REC_3"/>
    <property type="match status" value="1"/>
</dbReference>
<keyword evidence="5" id="KW-0410">Iron transport</keyword>
<keyword evidence="13 14" id="KW-0998">Cell outer membrane</keyword>
<proteinExistence type="inferred from homology"/>
<evidence type="ECO:0000313" key="20">
    <source>
        <dbReference type="Proteomes" id="UP001057498"/>
    </source>
</evidence>
<feature type="domain" description="TonB-dependent receptor plug" evidence="18">
    <location>
        <begin position="25"/>
        <end position="133"/>
    </location>
</feature>
<keyword evidence="10 16" id="KW-0798">TonB box</keyword>
<dbReference type="RefSeq" id="WP_251972988.1">
    <property type="nucleotide sequence ID" value="NZ_AP025730.1"/>
</dbReference>
<keyword evidence="20" id="KW-1185">Reference proteome</keyword>
<keyword evidence="7" id="KW-0732">Signal</keyword>
<dbReference type="Gene3D" id="2.40.170.20">
    <property type="entry name" value="TonB-dependent receptor, beta-barrel domain"/>
    <property type="match status" value="1"/>
</dbReference>
<dbReference type="InterPro" id="IPR010917">
    <property type="entry name" value="TonB_rcpt_CS"/>
</dbReference>
<evidence type="ECO:0000256" key="4">
    <source>
        <dbReference type="ARBA" id="ARBA00022452"/>
    </source>
</evidence>
<dbReference type="Pfam" id="PF00593">
    <property type="entry name" value="TonB_dep_Rec_b-barrel"/>
    <property type="match status" value="1"/>
</dbReference>